<dbReference type="AlphaFoldDB" id="A0A1S1QY91"/>
<feature type="region of interest" description="Disordered" evidence="4">
    <location>
        <begin position="130"/>
        <end position="156"/>
    </location>
</feature>
<dbReference type="NCBIfam" id="NF005968">
    <property type="entry name" value="PRK08057.1-2"/>
    <property type="match status" value="1"/>
</dbReference>
<dbReference type="PANTHER" id="PTHR36925">
    <property type="entry name" value="COBALT-PRECORRIN-6A REDUCTASE"/>
    <property type="match status" value="1"/>
</dbReference>
<comment type="caution">
    <text evidence="5">The sequence shown here is derived from an EMBL/GenBank/DDBJ whole genome shotgun (WGS) entry which is preliminary data.</text>
</comment>
<accession>A0A1S1QY91</accession>
<dbReference type="Proteomes" id="UP000179769">
    <property type="component" value="Unassembled WGS sequence"/>
</dbReference>
<organism evidence="5 6">
    <name type="scientific">Parafrankia soli</name>
    <dbReference type="NCBI Taxonomy" id="2599596"/>
    <lineage>
        <taxon>Bacteria</taxon>
        <taxon>Bacillati</taxon>
        <taxon>Actinomycetota</taxon>
        <taxon>Actinomycetes</taxon>
        <taxon>Frankiales</taxon>
        <taxon>Frankiaceae</taxon>
        <taxon>Parafrankia</taxon>
    </lineage>
</organism>
<evidence type="ECO:0000256" key="4">
    <source>
        <dbReference type="SAM" id="MobiDB-lite"/>
    </source>
</evidence>
<evidence type="ECO:0000256" key="1">
    <source>
        <dbReference type="ARBA" id="ARBA00004953"/>
    </source>
</evidence>
<dbReference type="InterPro" id="IPR003723">
    <property type="entry name" value="Precorrin-6x_reduct"/>
</dbReference>
<keyword evidence="2" id="KW-0169">Cobalamin biosynthesis</keyword>
<reference evidence="6" key="1">
    <citation type="submission" date="2016-07" db="EMBL/GenBank/DDBJ databases">
        <title>Frankia sp. NRRL B-16219 Genome sequencing.</title>
        <authorList>
            <person name="Ghodhbane-Gtari F."/>
            <person name="Swanson E."/>
            <person name="Gueddou A."/>
            <person name="Louati M."/>
            <person name="Nouioui I."/>
            <person name="Hezbri K."/>
            <person name="Abebe-Akele F."/>
            <person name="Simpson S."/>
            <person name="Morris K."/>
            <person name="Thomas K."/>
            <person name="Gtari M."/>
            <person name="Tisa L.S."/>
        </authorList>
    </citation>
    <scope>NUCLEOTIDE SEQUENCE [LARGE SCALE GENOMIC DNA]</scope>
    <source>
        <strain evidence="6">NRRL B-16219</strain>
    </source>
</reference>
<dbReference type="OrthoDB" id="5183775at2"/>
<protein>
    <submittedName>
        <fullName evidence="5">Cobalt-precorrin-6A reductase</fullName>
    </submittedName>
</protein>
<dbReference type="PANTHER" id="PTHR36925:SF1">
    <property type="entry name" value="COBALT-PRECORRIN-6A REDUCTASE"/>
    <property type="match status" value="1"/>
</dbReference>
<sequence>MTRRVLLLGGTAEARRLAAALADRADLDVVYSLAGRLWPPTASTVPAGATVRSGGFGGPDGLVEFLREHDVAAVVDATHPFAARITAAAVAACAATGVPLLVVRRPGWTESDGDDWRRVPSLPAAAALLAAGRPGGPSDPGELGEPGEPGKPGERRGRRVFLTVGRSGVAAFAGLDHWFLARSVEPPPGPVPRRLRVLLDRGPFTVDAETALLRRHEVDTVVTKDSGGSLTAAKLVAARRLRLPVVMVDRPPLPRQARVVATPSAAISWLTSSPA</sequence>
<proteinExistence type="predicted"/>
<evidence type="ECO:0000256" key="2">
    <source>
        <dbReference type="ARBA" id="ARBA00022573"/>
    </source>
</evidence>
<gene>
    <name evidence="5" type="ORF">BBK14_13320</name>
</gene>
<dbReference type="UniPathway" id="UPA00148"/>
<dbReference type="PROSITE" id="PS51014">
    <property type="entry name" value="COBK_CBIJ"/>
    <property type="match status" value="1"/>
</dbReference>
<comment type="pathway">
    <text evidence="1">Cofactor biosynthesis; adenosylcobalamin biosynthesis.</text>
</comment>
<evidence type="ECO:0000256" key="3">
    <source>
        <dbReference type="ARBA" id="ARBA00023002"/>
    </source>
</evidence>
<dbReference type="GO" id="GO:0016994">
    <property type="term" value="F:precorrin-6A reductase activity"/>
    <property type="evidence" value="ECO:0007669"/>
    <property type="project" value="InterPro"/>
</dbReference>
<dbReference type="EMBL" id="MAXA01000091">
    <property type="protein sequence ID" value="OHV39658.1"/>
    <property type="molecule type" value="Genomic_DNA"/>
</dbReference>
<keyword evidence="6" id="KW-1185">Reference proteome</keyword>
<dbReference type="RefSeq" id="WP_071061000.1">
    <property type="nucleotide sequence ID" value="NZ_MAXA01000091.1"/>
</dbReference>
<evidence type="ECO:0000313" key="6">
    <source>
        <dbReference type="Proteomes" id="UP000179769"/>
    </source>
</evidence>
<dbReference type="Pfam" id="PF02571">
    <property type="entry name" value="CbiJ"/>
    <property type="match status" value="1"/>
</dbReference>
<keyword evidence="3" id="KW-0560">Oxidoreductase</keyword>
<evidence type="ECO:0000313" key="5">
    <source>
        <dbReference type="EMBL" id="OHV39658.1"/>
    </source>
</evidence>
<name>A0A1S1QY91_9ACTN</name>
<dbReference type="GO" id="GO:0009236">
    <property type="term" value="P:cobalamin biosynthetic process"/>
    <property type="evidence" value="ECO:0007669"/>
    <property type="project" value="UniProtKB-UniPathway"/>
</dbReference>